<feature type="transmembrane region" description="Helical" evidence="2">
    <location>
        <begin position="37"/>
        <end position="56"/>
    </location>
</feature>
<keyword evidence="2" id="KW-0472">Membrane</keyword>
<gene>
    <name evidence="3" type="ORF">OIK44_00090</name>
</gene>
<keyword evidence="2" id="KW-1133">Transmembrane helix</keyword>
<feature type="transmembrane region" description="Helical" evidence="2">
    <location>
        <begin position="333"/>
        <end position="356"/>
    </location>
</feature>
<protein>
    <submittedName>
        <fullName evidence="3">Fused MFS/spermidine synthase</fullName>
    </submittedName>
</protein>
<dbReference type="RefSeq" id="WP_273668614.1">
    <property type="nucleotide sequence ID" value="NZ_JAQQXR010000001.1"/>
</dbReference>
<feature type="transmembrane region" description="Helical" evidence="2">
    <location>
        <begin position="274"/>
        <end position="293"/>
    </location>
</feature>
<feature type="transmembrane region" description="Helical" evidence="2">
    <location>
        <begin position="393"/>
        <end position="417"/>
    </location>
</feature>
<dbReference type="PANTHER" id="PTHR43317:SF1">
    <property type="entry name" value="THERMOSPERMINE SYNTHASE ACAULIS5"/>
    <property type="match status" value="1"/>
</dbReference>
<reference evidence="3 4" key="1">
    <citation type="submission" date="2022-10" db="EMBL/GenBank/DDBJ databases">
        <title>Janthinobacterium sp. hw3 Genome sequencing.</title>
        <authorList>
            <person name="Park S."/>
        </authorList>
    </citation>
    <scope>NUCLEOTIDE SEQUENCE [LARGE SCALE GENOMIC DNA]</scope>
    <source>
        <strain evidence="4">hw3</strain>
    </source>
</reference>
<feature type="transmembrane region" description="Helical" evidence="2">
    <location>
        <begin position="139"/>
        <end position="159"/>
    </location>
</feature>
<comment type="caution">
    <text evidence="3">The sequence shown here is derived from an EMBL/GenBank/DDBJ whole genome shotgun (WGS) entry which is preliminary data.</text>
</comment>
<feature type="transmembrane region" description="Helical" evidence="2">
    <location>
        <begin position="68"/>
        <end position="87"/>
    </location>
</feature>
<feature type="transmembrane region" description="Helical" evidence="2">
    <location>
        <begin position="171"/>
        <end position="189"/>
    </location>
</feature>
<organism evidence="3 4">
    <name type="scientific">Janthinobacterium fluminis</name>
    <dbReference type="NCBI Taxonomy" id="2987524"/>
    <lineage>
        <taxon>Bacteria</taxon>
        <taxon>Pseudomonadati</taxon>
        <taxon>Pseudomonadota</taxon>
        <taxon>Betaproteobacteria</taxon>
        <taxon>Burkholderiales</taxon>
        <taxon>Oxalobacteraceae</taxon>
        <taxon>Janthinobacterium</taxon>
    </lineage>
</organism>
<feature type="transmembrane region" description="Helical" evidence="2">
    <location>
        <begin position="99"/>
        <end position="118"/>
    </location>
</feature>
<feature type="transmembrane region" description="Helical" evidence="2">
    <location>
        <begin position="243"/>
        <end position="262"/>
    </location>
</feature>
<dbReference type="SUPFAM" id="SSF53335">
    <property type="entry name" value="S-adenosyl-L-methionine-dependent methyltransferases"/>
    <property type="match status" value="1"/>
</dbReference>
<dbReference type="Gene3D" id="3.40.50.150">
    <property type="entry name" value="Vaccinia Virus protein VP39"/>
    <property type="match status" value="1"/>
</dbReference>
<dbReference type="SUPFAM" id="SSF103473">
    <property type="entry name" value="MFS general substrate transporter"/>
    <property type="match status" value="1"/>
</dbReference>
<sequence length="680" mass="74035">MIFLYACTIFLSAFLLFQIQPIIGKMILPWFGGSAAVWSTCMLFFQVLLLLGYLYAHLTTRRLRPRRQALLHIALLAASVALLPITLDEAYKPAGNAEPTLTIIGLMAASIGLPYFLLSASGPLLQAWFAREKPGSIPYRLFALSNFGSMLGLLSYPLLFEPSLTLPHMSVSWSAAYAVFALLCAALALRGVCAHAARAPAAAAPVGAAPSGRRRLAWLALAALPTILLMSVTSHLTQNVAPIPLLWVAPLSIYLTSFILCFEGGGWYRRNWYLPMFMLSIAGMVVFFIAPALMPKTAWLPILLYCGGLFCCCMVCHGELARLKPHASQLTTFYLMLASGGALGGIFVAIVAPRLFNDDYELVLAAIASVVAVFTVVYREPGGAAYRFVSREAWLKITVFSVTLTSLLVAAIFLFAAQQNIVQRRDFYGTVKVKDVGLGEQRYRQLSHGVILHGFQYLDAAKRRWPTSYYGADSGAGVALLAGRGAAPQKVGVVGLGAGTMAAYCRHGDAYRFYEINPLVIGLAASAFSYLPDCPAQMAVVQGDARLSLEREPAQHFDVLVLDAFSGDSIPVHLLTREAFGLYFRHLKPGGMLAVHISNQHLNLAPVVKLAADYYAKEARLVQSKQDQRRGVGMAEWIVISDGAAIFQSGELKSAARTIHAGQHIRPWTDDYSSIYAILK</sequence>
<evidence type="ECO:0000256" key="1">
    <source>
        <dbReference type="ARBA" id="ARBA00023115"/>
    </source>
</evidence>
<dbReference type="Proteomes" id="UP001221208">
    <property type="component" value="Unassembled WGS sequence"/>
</dbReference>
<feature type="transmembrane region" description="Helical" evidence="2">
    <location>
        <begin position="299"/>
        <end position="321"/>
    </location>
</feature>
<proteinExistence type="predicted"/>
<dbReference type="InterPro" id="IPR036259">
    <property type="entry name" value="MFS_trans_sf"/>
</dbReference>
<keyword evidence="4" id="KW-1185">Reference proteome</keyword>
<evidence type="ECO:0000313" key="3">
    <source>
        <dbReference type="EMBL" id="MDC8755983.1"/>
    </source>
</evidence>
<dbReference type="EMBL" id="JAQQXR010000001">
    <property type="protein sequence ID" value="MDC8755983.1"/>
    <property type="molecule type" value="Genomic_DNA"/>
</dbReference>
<name>A0ABT5JV10_9BURK</name>
<evidence type="ECO:0000313" key="4">
    <source>
        <dbReference type="Proteomes" id="UP001221208"/>
    </source>
</evidence>
<dbReference type="InterPro" id="IPR029063">
    <property type="entry name" value="SAM-dependent_MTases_sf"/>
</dbReference>
<keyword evidence="1" id="KW-0620">Polyamine biosynthesis</keyword>
<dbReference type="PANTHER" id="PTHR43317">
    <property type="entry name" value="THERMOSPERMINE SYNTHASE ACAULIS5"/>
    <property type="match status" value="1"/>
</dbReference>
<feature type="transmembrane region" description="Helical" evidence="2">
    <location>
        <begin position="216"/>
        <end position="237"/>
    </location>
</feature>
<dbReference type="NCBIfam" id="NF037959">
    <property type="entry name" value="MFS_SpdSyn"/>
    <property type="match status" value="1"/>
</dbReference>
<accession>A0ABT5JV10</accession>
<evidence type="ECO:0000256" key="2">
    <source>
        <dbReference type="SAM" id="Phobius"/>
    </source>
</evidence>
<feature type="transmembrane region" description="Helical" evidence="2">
    <location>
        <begin position="362"/>
        <end position="381"/>
    </location>
</feature>
<keyword evidence="2" id="KW-0812">Transmembrane</keyword>